<evidence type="ECO:0000313" key="1">
    <source>
        <dbReference type="EMBL" id="OUC41085.1"/>
    </source>
</evidence>
<protein>
    <submittedName>
        <fullName evidence="1">Uncharacterized protein</fullName>
    </submittedName>
</protein>
<sequence length="41" mass="4981">MGVELSLKEIMIYDEPYFINALCVLHIYEVRFDKERYVVKL</sequence>
<comment type="caution">
    <text evidence="1">The sequence shown here is derived from an EMBL/GenBank/DDBJ whole genome shotgun (WGS) entry which is preliminary data.</text>
</comment>
<feature type="non-terminal residue" evidence="1">
    <location>
        <position position="41"/>
    </location>
</feature>
<accession>A0A1Y3E7R4</accession>
<organism evidence="1 2">
    <name type="scientific">Trichinella nativa</name>
    <dbReference type="NCBI Taxonomy" id="6335"/>
    <lineage>
        <taxon>Eukaryota</taxon>
        <taxon>Metazoa</taxon>
        <taxon>Ecdysozoa</taxon>
        <taxon>Nematoda</taxon>
        <taxon>Enoplea</taxon>
        <taxon>Dorylaimia</taxon>
        <taxon>Trichinellida</taxon>
        <taxon>Trichinellidae</taxon>
        <taxon>Trichinella</taxon>
    </lineage>
</organism>
<evidence type="ECO:0000313" key="2">
    <source>
        <dbReference type="Proteomes" id="UP000243006"/>
    </source>
</evidence>
<reference evidence="1 2" key="1">
    <citation type="submission" date="2015-04" db="EMBL/GenBank/DDBJ databases">
        <title>Draft genome of the roundworm Trichinella nativa.</title>
        <authorList>
            <person name="Mitreva M."/>
        </authorList>
    </citation>
    <scope>NUCLEOTIDE SEQUENCE [LARGE SCALE GENOMIC DNA]</scope>
    <source>
        <strain evidence="1 2">ISS45</strain>
    </source>
</reference>
<name>A0A1Y3E7R4_9BILA</name>
<proteinExistence type="predicted"/>
<dbReference type="Proteomes" id="UP000243006">
    <property type="component" value="Unassembled WGS sequence"/>
</dbReference>
<dbReference type="AlphaFoldDB" id="A0A1Y3E7R4"/>
<dbReference type="EMBL" id="LVZM01021865">
    <property type="protein sequence ID" value="OUC41085.1"/>
    <property type="molecule type" value="Genomic_DNA"/>
</dbReference>
<gene>
    <name evidence="1" type="ORF">D917_03640</name>
</gene>